<feature type="transmembrane region" description="Helical" evidence="13">
    <location>
        <begin position="172"/>
        <end position="194"/>
    </location>
</feature>
<evidence type="ECO:0000256" key="11">
    <source>
        <dbReference type="ARBA" id="ARBA00023136"/>
    </source>
</evidence>
<dbReference type="PANTHER" id="PTHR30012">
    <property type="entry name" value="GENERAL SECRETION PATHWAY PROTEIN"/>
    <property type="match status" value="1"/>
</dbReference>
<dbReference type="PANTHER" id="PTHR30012:SF7">
    <property type="entry name" value="PROTEIN TRANSPORT PROTEIN HOFC HOMOLOG"/>
    <property type="match status" value="1"/>
</dbReference>
<keyword evidence="8" id="KW-0106">Calcium</keyword>
<keyword evidence="9" id="KW-0653">Protein transport</keyword>
<keyword evidence="10 13" id="KW-1133">Transmembrane helix</keyword>
<keyword evidence="6 12" id="KW-0812">Transmembrane</keyword>
<keyword evidence="5" id="KW-0997">Cell inner membrane</keyword>
<gene>
    <name evidence="15" type="primary">gspF</name>
    <name evidence="15" type="ORF">IAC75_04370</name>
</gene>
<evidence type="ECO:0000256" key="3">
    <source>
        <dbReference type="ARBA" id="ARBA00022448"/>
    </source>
</evidence>
<evidence type="ECO:0000256" key="13">
    <source>
        <dbReference type="SAM" id="Phobius"/>
    </source>
</evidence>
<comment type="caution">
    <text evidence="15">The sequence shown here is derived from an EMBL/GenBank/DDBJ whole genome shotgun (WGS) entry which is preliminary data.</text>
</comment>
<keyword evidence="11 13" id="KW-0472">Membrane</keyword>
<dbReference type="PROSITE" id="PS00874">
    <property type="entry name" value="T2SP_F"/>
    <property type="match status" value="1"/>
</dbReference>
<dbReference type="InterPro" id="IPR042094">
    <property type="entry name" value="T2SS_GspF_sf"/>
</dbReference>
<dbReference type="InterPro" id="IPR011850">
    <property type="entry name" value="T2SS_GspF"/>
</dbReference>
<evidence type="ECO:0000256" key="4">
    <source>
        <dbReference type="ARBA" id="ARBA00022475"/>
    </source>
</evidence>
<evidence type="ECO:0000313" key="15">
    <source>
        <dbReference type="EMBL" id="HIV04370.1"/>
    </source>
</evidence>
<proteinExistence type="inferred from homology"/>
<evidence type="ECO:0000256" key="9">
    <source>
        <dbReference type="ARBA" id="ARBA00022927"/>
    </source>
</evidence>
<evidence type="ECO:0000256" key="1">
    <source>
        <dbReference type="ARBA" id="ARBA00004429"/>
    </source>
</evidence>
<keyword evidence="4" id="KW-1003">Cell membrane</keyword>
<dbReference type="FunFam" id="1.20.81.30:FF:000001">
    <property type="entry name" value="Type II secretion system protein F"/>
    <property type="match status" value="2"/>
</dbReference>
<dbReference type="GO" id="GO:0015627">
    <property type="term" value="C:type II protein secretion system complex"/>
    <property type="evidence" value="ECO:0007669"/>
    <property type="project" value="InterPro"/>
</dbReference>
<evidence type="ECO:0000256" key="2">
    <source>
        <dbReference type="ARBA" id="ARBA00005745"/>
    </source>
</evidence>
<dbReference type="GO" id="GO:0015628">
    <property type="term" value="P:protein secretion by the type II secretion system"/>
    <property type="evidence" value="ECO:0007669"/>
    <property type="project" value="InterPro"/>
</dbReference>
<keyword evidence="3 12" id="KW-0813">Transport</keyword>
<evidence type="ECO:0000256" key="8">
    <source>
        <dbReference type="ARBA" id="ARBA00022837"/>
    </source>
</evidence>
<dbReference type="GO" id="GO:0005886">
    <property type="term" value="C:plasma membrane"/>
    <property type="evidence" value="ECO:0007669"/>
    <property type="project" value="UniProtKB-SubCell"/>
</dbReference>
<dbReference type="InterPro" id="IPR003004">
    <property type="entry name" value="GspF/PilC"/>
</dbReference>
<feature type="transmembrane region" description="Helical" evidence="13">
    <location>
        <begin position="378"/>
        <end position="402"/>
    </location>
</feature>
<feature type="domain" description="Type II secretion system protein GspF" evidence="14">
    <location>
        <begin position="72"/>
        <end position="195"/>
    </location>
</feature>
<keyword evidence="7" id="KW-0479">Metal-binding</keyword>
<reference evidence="15" key="2">
    <citation type="journal article" date="2021" name="PeerJ">
        <title>Extensive microbial diversity within the chicken gut microbiome revealed by metagenomics and culture.</title>
        <authorList>
            <person name="Gilroy R."/>
            <person name="Ravi A."/>
            <person name="Getino M."/>
            <person name="Pursley I."/>
            <person name="Horton D.L."/>
            <person name="Alikhan N.F."/>
            <person name="Baker D."/>
            <person name="Gharbi K."/>
            <person name="Hall N."/>
            <person name="Watson M."/>
            <person name="Adriaenssens E.M."/>
            <person name="Foster-Nyarko E."/>
            <person name="Jarju S."/>
            <person name="Secka A."/>
            <person name="Antonio M."/>
            <person name="Oren A."/>
            <person name="Chaudhuri R.R."/>
            <person name="La Ragione R."/>
            <person name="Hildebrand F."/>
            <person name="Pallen M.J."/>
        </authorList>
    </citation>
    <scope>NUCLEOTIDE SEQUENCE</scope>
    <source>
        <strain evidence="15">10669</strain>
    </source>
</reference>
<evidence type="ECO:0000259" key="14">
    <source>
        <dbReference type="Pfam" id="PF00482"/>
    </source>
</evidence>
<evidence type="ECO:0000256" key="10">
    <source>
        <dbReference type="ARBA" id="ARBA00022989"/>
    </source>
</evidence>
<name>A0A9D1NK53_9BACT</name>
<comment type="subcellular location">
    <subcellularLocation>
        <location evidence="1">Cell inner membrane</location>
        <topology evidence="1">Multi-pass membrane protein</topology>
    </subcellularLocation>
    <subcellularLocation>
        <location evidence="12">Cell membrane</location>
        <topology evidence="12">Multi-pass membrane protein</topology>
    </subcellularLocation>
</comment>
<dbReference type="Pfam" id="PF00482">
    <property type="entry name" value="T2SSF"/>
    <property type="match status" value="2"/>
</dbReference>
<feature type="transmembrane region" description="Helical" evidence="13">
    <location>
        <begin position="226"/>
        <end position="244"/>
    </location>
</feature>
<accession>A0A9D1NK53</accession>
<dbReference type="Proteomes" id="UP000886812">
    <property type="component" value="Unassembled WGS sequence"/>
</dbReference>
<dbReference type="NCBIfam" id="TIGR02120">
    <property type="entry name" value="GspF"/>
    <property type="match status" value="1"/>
</dbReference>
<feature type="domain" description="Type II secretion system protein GspF" evidence="14">
    <location>
        <begin position="275"/>
        <end position="397"/>
    </location>
</feature>
<dbReference type="GO" id="GO:0046872">
    <property type="term" value="F:metal ion binding"/>
    <property type="evidence" value="ECO:0007669"/>
    <property type="project" value="UniProtKB-KW"/>
</dbReference>
<reference evidence="15" key="1">
    <citation type="submission" date="2020-10" db="EMBL/GenBank/DDBJ databases">
        <authorList>
            <person name="Gilroy R."/>
        </authorList>
    </citation>
    <scope>NUCLEOTIDE SEQUENCE</scope>
    <source>
        <strain evidence="15">10669</strain>
    </source>
</reference>
<sequence length="406" mass="44484">MAKFKYSAIDANGKPVTGKIDAPNEEQAHAKLAAQRLIVSSLSPEGFSVGKKSSRKSAGYNKKISVEQLTIFTRQLATLLTAGLPLLRAMQILSGQEKNPVFKTALTNISENIQGGNSLSDALSQYPRMFDRLYVNMIRAGEAGGVLDTVLDRLAMFQEKAMKIKKKVKSAMVYPVVVLSVAFIIVWVLLTFVVPSFQKMISSQGGTMPPLTKFVMDLGDTLSQHWILTILVIVGAVFGIRFLFRNAKTKAVIDRIVFKLPKVGSFVQIVTVSRFARTFGTLMSSGVPILQAMTITRDTLDNVVLRDALSRVHDRVRDGDTLAQPLEQAKVFPPMVCSMVQVGEETGQLPEMLTRVADTYDEEVDNAVGALTSIIEPVLILFLAVVVGTIVVAMFMPIITIIQKMT</sequence>
<dbReference type="InterPro" id="IPR001992">
    <property type="entry name" value="T2SS_GspF/T4SS_PilC_CS"/>
</dbReference>
<evidence type="ECO:0000256" key="6">
    <source>
        <dbReference type="ARBA" id="ARBA00022692"/>
    </source>
</evidence>
<dbReference type="InterPro" id="IPR018076">
    <property type="entry name" value="T2SS_GspF_dom"/>
</dbReference>
<organism evidence="15 16">
    <name type="scientific">Candidatus Spyradosoma merdigallinarum</name>
    <dbReference type="NCBI Taxonomy" id="2840950"/>
    <lineage>
        <taxon>Bacteria</taxon>
        <taxon>Pseudomonadati</taxon>
        <taxon>Verrucomicrobiota</taxon>
        <taxon>Opitutia</taxon>
        <taxon>Opitutia incertae sedis</taxon>
        <taxon>Candidatus Spyradosoma</taxon>
    </lineage>
</organism>
<dbReference type="AlphaFoldDB" id="A0A9D1NK53"/>
<evidence type="ECO:0000256" key="5">
    <source>
        <dbReference type="ARBA" id="ARBA00022519"/>
    </source>
</evidence>
<protein>
    <submittedName>
        <fullName evidence="15">Type II secretion system inner membrane protein GspF</fullName>
    </submittedName>
</protein>
<evidence type="ECO:0000256" key="12">
    <source>
        <dbReference type="RuleBase" id="RU003923"/>
    </source>
</evidence>
<dbReference type="Gene3D" id="1.20.81.30">
    <property type="entry name" value="Type II secretion system (T2SS), domain F"/>
    <property type="match status" value="2"/>
</dbReference>
<evidence type="ECO:0000256" key="7">
    <source>
        <dbReference type="ARBA" id="ARBA00022723"/>
    </source>
</evidence>
<comment type="similarity">
    <text evidence="2 12">Belongs to the GSP F family.</text>
</comment>
<dbReference type="PRINTS" id="PR00812">
    <property type="entry name" value="BCTERIALGSPF"/>
</dbReference>
<evidence type="ECO:0000313" key="16">
    <source>
        <dbReference type="Proteomes" id="UP000886812"/>
    </source>
</evidence>
<dbReference type="EMBL" id="DVOG01000116">
    <property type="protein sequence ID" value="HIV04370.1"/>
    <property type="molecule type" value="Genomic_DNA"/>
</dbReference>